<dbReference type="Pfam" id="PF05138">
    <property type="entry name" value="PaaA_PaaC"/>
    <property type="match status" value="1"/>
</dbReference>
<dbReference type="Proteomes" id="UP000199514">
    <property type="component" value="Unassembled WGS sequence"/>
</dbReference>
<dbReference type="InterPro" id="IPR011882">
    <property type="entry name" value="PaaC"/>
</dbReference>
<evidence type="ECO:0000313" key="2">
    <source>
        <dbReference type="Proteomes" id="UP000199514"/>
    </source>
</evidence>
<dbReference type="NCBIfam" id="TIGR02158">
    <property type="entry name" value="PA_CoA_Oxy3"/>
    <property type="match status" value="1"/>
</dbReference>
<proteinExistence type="predicted"/>
<dbReference type="AlphaFoldDB" id="A0A1I1K390"/>
<dbReference type="OrthoDB" id="9789947at2"/>
<organism evidence="1 2">
    <name type="scientific">Flexibacter flexilis DSM 6793</name>
    <dbReference type="NCBI Taxonomy" id="927664"/>
    <lineage>
        <taxon>Bacteria</taxon>
        <taxon>Pseudomonadati</taxon>
        <taxon>Bacteroidota</taxon>
        <taxon>Cytophagia</taxon>
        <taxon>Cytophagales</taxon>
        <taxon>Flexibacteraceae</taxon>
        <taxon>Flexibacter</taxon>
    </lineage>
</organism>
<dbReference type="InterPro" id="IPR012347">
    <property type="entry name" value="Ferritin-like"/>
</dbReference>
<dbReference type="InterPro" id="IPR052703">
    <property type="entry name" value="Aromatic_CoA_ox/epox"/>
</dbReference>
<dbReference type="GO" id="GO:0010124">
    <property type="term" value="P:phenylacetate catabolic process"/>
    <property type="evidence" value="ECO:0007669"/>
    <property type="project" value="InterPro"/>
</dbReference>
<dbReference type="PANTHER" id="PTHR30458:SF0">
    <property type="entry name" value="1,2-PHENYLACETYL-COA EPOXIDASE, SUBUNIT C"/>
    <property type="match status" value="1"/>
</dbReference>
<dbReference type="InterPro" id="IPR009078">
    <property type="entry name" value="Ferritin-like_SF"/>
</dbReference>
<evidence type="ECO:0000313" key="1">
    <source>
        <dbReference type="EMBL" id="SFC55437.1"/>
    </source>
</evidence>
<keyword evidence="2" id="KW-1185">Reference proteome</keyword>
<dbReference type="SUPFAM" id="SSF47240">
    <property type="entry name" value="Ferritin-like"/>
    <property type="match status" value="1"/>
</dbReference>
<dbReference type="STRING" id="927664.SAMN05421780_106235"/>
<name>A0A1I1K390_9BACT</name>
<dbReference type="InterPro" id="IPR007814">
    <property type="entry name" value="PaaA_PaaC"/>
</dbReference>
<dbReference type="PANTHER" id="PTHR30458">
    <property type="entry name" value="PHENYLACETIC ACID DEGRADATION PROTEIN PAA"/>
    <property type="match status" value="1"/>
</dbReference>
<accession>A0A1I1K390</accession>
<reference evidence="1 2" key="1">
    <citation type="submission" date="2016-10" db="EMBL/GenBank/DDBJ databases">
        <authorList>
            <person name="de Groot N.N."/>
        </authorList>
    </citation>
    <scope>NUCLEOTIDE SEQUENCE [LARGE SCALE GENOMIC DNA]</scope>
    <source>
        <strain evidence="1 2">DSM 6793</strain>
    </source>
</reference>
<dbReference type="RefSeq" id="WP_091512797.1">
    <property type="nucleotide sequence ID" value="NZ_FOLE01000006.1"/>
</dbReference>
<gene>
    <name evidence="1" type="ORF">SAMN05421780_106235</name>
</gene>
<dbReference type="Gene3D" id="1.20.1260.10">
    <property type="match status" value="1"/>
</dbReference>
<sequence length="253" mass="28784">MYNTEALKELLYKMADDQLIIGHRNAEWTGIGPLLEEDIAFSSMAQDKVGQSHALYNILHELGEKEPDTIAFTRPSEQFHCCQLVELPIGEYDFSLIRHFLFDNAELVRFESLSRSSYKPLAQLAQKIKGEIKYHVMHANTWIKQLGNSTDHEAQQRLQTALNEAMPYALGIFEPSAFEQELIAGGIFEGEKAIQKEWQQRIEKVIDSTNLMMPDTTILAAKTGGRAGRHTPHLQPLLSEMGEVFRLEPDAKW</sequence>
<dbReference type="EMBL" id="FOLE01000006">
    <property type="protein sequence ID" value="SFC55437.1"/>
    <property type="molecule type" value="Genomic_DNA"/>
</dbReference>
<protein>
    <submittedName>
        <fullName evidence="1">Ring-1,2-phenylacetyl-CoA epoxidase subunit PaaC</fullName>
    </submittedName>
</protein>
<dbReference type="GO" id="GO:0005829">
    <property type="term" value="C:cytosol"/>
    <property type="evidence" value="ECO:0007669"/>
    <property type="project" value="TreeGrafter"/>
</dbReference>